<dbReference type="PANTHER" id="PTHR13710:SF105">
    <property type="entry name" value="ATP-DEPENDENT DNA HELICASE Q1"/>
    <property type="match status" value="1"/>
</dbReference>
<evidence type="ECO:0000256" key="3">
    <source>
        <dbReference type="ARBA" id="ARBA00023235"/>
    </source>
</evidence>
<accession>A0A0L0VLU7</accession>
<keyword evidence="2" id="KW-0238">DNA-binding</keyword>
<feature type="region of interest" description="Disordered" evidence="6">
    <location>
        <begin position="283"/>
        <end position="306"/>
    </location>
</feature>
<protein>
    <recommendedName>
        <fullName evidence="5">DNA 3'-5' helicase</fullName>
        <ecNumber evidence="5">5.6.2.4</ecNumber>
    </recommendedName>
</protein>
<dbReference type="GO" id="GO:0005694">
    <property type="term" value="C:chromosome"/>
    <property type="evidence" value="ECO:0007669"/>
    <property type="project" value="TreeGrafter"/>
</dbReference>
<gene>
    <name evidence="7" type="ORF">PSTG_06607</name>
</gene>
<comment type="catalytic activity">
    <reaction evidence="4">
        <text>Couples ATP hydrolysis with the unwinding of duplex DNA by translocating in the 3'-5' direction.</text>
        <dbReference type="EC" id="5.6.2.4"/>
    </reaction>
</comment>
<dbReference type="PANTHER" id="PTHR13710">
    <property type="entry name" value="DNA HELICASE RECQ FAMILY MEMBER"/>
    <property type="match status" value="1"/>
</dbReference>
<evidence type="ECO:0000256" key="2">
    <source>
        <dbReference type="ARBA" id="ARBA00023125"/>
    </source>
</evidence>
<comment type="caution">
    <text evidence="7">The sequence shown here is derived from an EMBL/GenBank/DDBJ whole genome shotgun (WGS) entry which is preliminary data.</text>
</comment>
<dbReference type="OrthoDB" id="2507066at2759"/>
<evidence type="ECO:0000256" key="1">
    <source>
        <dbReference type="ARBA" id="ARBA00005446"/>
    </source>
</evidence>
<dbReference type="AlphaFoldDB" id="A0A0L0VLU7"/>
<evidence type="ECO:0000256" key="6">
    <source>
        <dbReference type="SAM" id="MobiDB-lite"/>
    </source>
</evidence>
<dbReference type="GO" id="GO:0009378">
    <property type="term" value="F:four-way junction helicase activity"/>
    <property type="evidence" value="ECO:0007669"/>
    <property type="project" value="TreeGrafter"/>
</dbReference>
<organism evidence="7 8">
    <name type="scientific">Puccinia striiformis f. sp. tritici PST-78</name>
    <dbReference type="NCBI Taxonomy" id="1165861"/>
    <lineage>
        <taxon>Eukaryota</taxon>
        <taxon>Fungi</taxon>
        <taxon>Dikarya</taxon>
        <taxon>Basidiomycota</taxon>
        <taxon>Pucciniomycotina</taxon>
        <taxon>Pucciniomycetes</taxon>
        <taxon>Pucciniales</taxon>
        <taxon>Pucciniaceae</taxon>
        <taxon>Puccinia</taxon>
    </lineage>
</organism>
<evidence type="ECO:0000256" key="5">
    <source>
        <dbReference type="ARBA" id="ARBA00034808"/>
    </source>
</evidence>
<dbReference type="GO" id="GO:0003677">
    <property type="term" value="F:DNA binding"/>
    <property type="evidence" value="ECO:0007669"/>
    <property type="project" value="UniProtKB-KW"/>
</dbReference>
<dbReference type="GO" id="GO:0000724">
    <property type="term" value="P:double-strand break repair via homologous recombination"/>
    <property type="evidence" value="ECO:0007669"/>
    <property type="project" value="TreeGrafter"/>
</dbReference>
<comment type="similarity">
    <text evidence="1">Belongs to the helicase family. RecQ subfamily.</text>
</comment>
<feature type="region of interest" description="Disordered" evidence="6">
    <location>
        <begin position="420"/>
        <end position="490"/>
    </location>
</feature>
<dbReference type="EC" id="5.6.2.4" evidence="5"/>
<dbReference type="Gene3D" id="3.40.50.300">
    <property type="entry name" value="P-loop containing nucleotide triphosphate hydrolases"/>
    <property type="match status" value="1"/>
</dbReference>
<name>A0A0L0VLU7_9BASI</name>
<dbReference type="Proteomes" id="UP000054564">
    <property type="component" value="Unassembled WGS sequence"/>
</dbReference>
<evidence type="ECO:0000256" key="4">
    <source>
        <dbReference type="ARBA" id="ARBA00034617"/>
    </source>
</evidence>
<dbReference type="InterPro" id="IPR027417">
    <property type="entry name" value="P-loop_NTPase"/>
</dbReference>
<evidence type="ECO:0000313" key="7">
    <source>
        <dbReference type="EMBL" id="KNF00197.1"/>
    </source>
</evidence>
<keyword evidence="8" id="KW-1185">Reference proteome</keyword>
<proteinExistence type="inferred from homology"/>
<reference evidence="8" key="1">
    <citation type="submission" date="2014-03" db="EMBL/GenBank/DDBJ databases">
        <title>The Genome Sequence of Puccinia striiformis f. sp. tritici PST-78.</title>
        <authorList>
            <consortium name="The Broad Institute Genome Sequencing Platform"/>
            <person name="Cuomo C."/>
            <person name="Hulbert S."/>
            <person name="Chen X."/>
            <person name="Walker B."/>
            <person name="Young S.K."/>
            <person name="Zeng Q."/>
            <person name="Gargeya S."/>
            <person name="Fitzgerald M."/>
            <person name="Haas B."/>
            <person name="Abouelleil A."/>
            <person name="Alvarado L."/>
            <person name="Arachchi H.M."/>
            <person name="Berlin A.M."/>
            <person name="Chapman S.B."/>
            <person name="Goldberg J."/>
            <person name="Griggs A."/>
            <person name="Gujja S."/>
            <person name="Hansen M."/>
            <person name="Howarth C."/>
            <person name="Imamovic A."/>
            <person name="Larimer J."/>
            <person name="McCowan C."/>
            <person name="Montmayeur A."/>
            <person name="Murphy C."/>
            <person name="Neiman D."/>
            <person name="Pearson M."/>
            <person name="Priest M."/>
            <person name="Roberts A."/>
            <person name="Saif S."/>
            <person name="Shea T."/>
            <person name="Sisk P."/>
            <person name="Sykes S."/>
            <person name="Wortman J."/>
            <person name="Nusbaum C."/>
            <person name="Birren B."/>
        </authorList>
    </citation>
    <scope>NUCLEOTIDE SEQUENCE [LARGE SCALE GENOMIC DNA]</scope>
    <source>
        <strain evidence="8">race PST-78</strain>
    </source>
</reference>
<dbReference type="SUPFAM" id="SSF52540">
    <property type="entry name" value="P-loop containing nucleoside triphosphate hydrolases"/>
    <property type="match status" value="1"/>
</dbReference>
<sequence length="490" mass="55646">MSVILRSLRIPEDNVTFVRAELTRPELRILRVPMECSLQSTKDLSRAFGSEKDVPNQKLPPTLVYSGNRNGTLDWMKVINKKQGVVDGHKDPYNTLIRRYHACTGDMDKDDTIGEFEKADFPMIACTMMALGLGQNWKHVRRVIIVGRGDPSCICQMMGRCGCDGKPGLVILFMEKKREFGLNTPEAIAKADKEDDDVRMNSLAITPICLRIAFSVDDLYSYIPMDRDDPNYLREESREEAEGFEKCRCSNCAPEDTEMILKNIAIMLNDNFDAFLDRPSDYVDPNPVQPTKKEATRGGKKTNTSGPNPVLDQFVVTLVNKFNTFFKDQYGKATSFLPSRLFSSLEANKIAENLDSIKDSDDIDDLIGGETMDGEAEMLHRCVVDFRGGVEFTNYKNEQERYEQEIEKAIQRIRRIPEAAKLSKQKKQNESVKQKRPTAAEAVENKKRRTEEKMAKEKLAEREKEAKAKKWAEDSAFIESRKAVHGTGTH</sequence>
<keyword evidence="3" id="KW-0413">Isomerase</keyword>
<dbReference type="EMBL" id="AJIL01000039">
    <property type="protein sequence ID" value="KNF00197.1"/>
    <property type="molecule type" value="Genomic_DNA"/>
</dbReference>
<dbReference type="GO" id="GO:0005737">
    <property type="term" value="C:cytoplasm"/>
    <property type="evidence" value="ECO:0007669"/>
    <property type="project" value="TreeGrafter"/>
</dbReference>
<evidence type="ECO:0000313" key="8">
    <source>
        <dbReference type="Proteomes" id="UP000054564"/>
    </source>
</evidence>
<dbReference type="GO" id="GO:0043138">
    <property type="term" value="F:3'-5' DNA helicase activity"/>
    <property type="evidence" value="ECO:0007669"/>
    <property type="project" value="UniProtKB-EC"/>
</dbReference>
<feature type="compositionally biased region" description="Basic and acidic residues" evidence="6">
    <location>
        <begin position="443"/>
        <end position="473"/>
    </location>
</feature>